<feature type="region of interest" description="Disordered" evidence="2">
    <location>
        <begin position="566"/>
        <end position="590"/>
    </location>
</feature>
<feature type="compositionally biased region" description="Gly residues" evidence="2">
    <location>
        <begin position="465"/>
        <end position="482"/>
    </location>
</feature>
<dbReference type="Pfam" id="PF15447">
    <property type="entry name" value="NTS"/>
    <property type="match status" value="1"/>
</dbReference>
<dbReference type="Pfam" id="PF21807">
    <property type="entry name" value="PfEMP1_CIDRalpha1_dom"/>
    <property type="match status" value="1"/>
</dbReference>
<feature type="compositionally biased region" description="Low complexity" evidence="2">
    <location>
        <begin position="2530"/>
        <end position="2542"/>
    </location>
</feature>
<dbReference type="FunFam" id="1.20.58.830:FF:000001">
    <property type="entry name" value="Erythrocyte membrane protein 1, PfEMP1"/>
    <property type="match status" value="1"/>
</dbReference>
<reference evidence="10 11" key="1">
    <citation type="submission" date="2013-02" db="EMBL/GenBank/DDBJ databases">
        <title>The Genome Annotation of Plasmodium falciparum Tanzania (2000708).</title>
        <authorList>
            <consortium name="The Broad Institute Genome Sequencing Platform"/>
            <consortium name="The Broad Institute Genome Sequencing Center for Infectious Disease"/>
            <person name="Neafsey D."/>
            <person name="Hoffman S."/>
            <person name="Volkman S."/>
            <person name="Rosenthal P."/>
            <person name="Walker B."/>
            <person name="Young S.K."/>
            <person name="Zeng Q."/>
            <person name="Gargeya S."/>
            <person name="Fitzgerald M."/>
            <person name="Haas B."/>
            <person name="Abouelleil A."/>
            <person name="Allen A.W."/>
            <person name="Alvarado L."/>
            <person name="Arachchi H.M."/>
            <person name="Berlin A.M."/>
            <person name="Chapman S.B."/>
            <person name="Gainer-Dewar J."/>
            <person name="Goldberg J."/>
            <person name="Griggs A."/>
            <person name="Gujja S."/>
            <person name="Hansen M."/>
            <person name="Howarth C."/>
            <person name="Imamovic A."/>
            <person name="Ireland A."/>
            <person name="Larimer J."/>
            <person name="McCowan C."/>
            <person name="Murphy C."/>
            <person name="Pearson M."/>
            <person name="Poon T.W."/>
            <person name="Priest M."/>
            <person name="Roberts A."/>
            <person name="Saif S."/>
            <person name="Shea T."/>
            <person name="Sisk P."/>
            <person name="Sykes S."/>
            <person name="Wortman J."/>
            <person name="Nusbaum C."/>
            <person name="Birren B."/>
        </authorList>
    </citation>
    <scope>NUCLEOTIDE SEQUENCE [LARGE SCALE GENOMIC DNA]</scope>
    <source>
        <strain evidence="11">Tanzania (2000708)</strain>
    </source>
</reference>
<evidence type="ECO:0000259" key="4">
    <source>
        <dbReference type="Pfam" id="PF03011"/>
    </source>
</evidence>
<dbReference type="FunFam" id="1.20.1310.20:FF:000012">
    <property type="entry name" value="Erythrocyte membrane protein 1, PfEMP1"/>
    <property type="match status" value="1"/>
</dbReference>
<proteinExistence type="predicted"/>
<dbReference type="FunFam" id="1.20.58.830:FF:000009">
    <property type="entry name" value="Erythrocyte membrane protein 1, PfEMP1"/>
    <property type="match status" value="1"/>
</dbReference>
<dbReference type="InterPro" id="IPR008602">
    <property type="entry name" value="Duffy-antigen-binding"/>
</dbReference>
<dbReference type="Gene3D" id="1.20.58.1930">
    <property type="match status" value="1"/>
</dbReference>
<feature type="compositionally biased region" description="Gly residues" evidence="2">
    <location>
        <begin position="577"/>
        <end position="587"/>
    </location>
</feature>
<feature type="domain" description="Duffy-antigen binding" evidence="5">
    <location>
        <begin position="1785"/>
        <end position="2018"/>
    </location>
</feature>
<dbReference type="InterPro" id="IPR041480">
    <property type="entry name" value="CIDR1_gamma"/>
</dbReference>
<organism evidence="10 11">
    <name type="scientific">Plasmodium falciparum Tanzania</name>
    <name type="common">2000708</name>
    <dbReference type="NCBI Taxonomy" id="1036725"/>
    <lineage>
        <taxon>Eukaryota</taxon>
        <taxon>Sar</taxon>
        <taxon>Alveolata</taxon>
        <taxon>Apicomplexa</taxon>
        <taxon>Aconoidasida</taxon>
        <taxon>Haemosporida</taxon>
        <taxon>Plasmodiidae</taxon>
        <taxon>Plasmodium</taxon>
        <taxon>Plasmodium (Laverania)</taxon>
    </lineage>
</organism>
<evidence type="ECO:0000259" key="6">
    <source>
        <dbReference type="Pfam" id="PF15447"/>
    </source>
</evidence>
<evidence type="ECO:0000259" key="9">
    <source>
        <dbReference type="Pfam" id="PF22672"/>
    </source>
</evidence>
<dbReference type="SUPFAM" id="SSF140924">
    <property type="entry name" value="Duffy binding domain-like"/>
    <property type="match status" value="6"/>
</dbReference>
<dbReference type="Gene3D" id="1.20.58.830">
    <property type="match status" value="5"/>
</dbReference>
<protein>
    <recommendedName>
        <fullName evidence="12">Erythrocyte membrane protein 1</fullName>
    </recommendedName>
</protein>
<dbReference type="FunFam" id="1.20.58.830:FF:000004">
    <property type="entry name" value="Erythrocyte membrane protein 1, PfEMP1"/>
    <property type="match status" value="1"/>
</dbReference>
<evidence type="ECO:0000259" key="5">
    <source>
        <dbReference type="Pfam" id="PF05424"/>
    </source>
</evidence>
<evidence type="ECO:0000259" key="8">
    <source>
        <dbReference type="Pfam" id="PF21807"/>
    </source>
</evidence>
<dbReference type="Pfam" id="PF22672">
    <property type="entry name" value="DBL_C"/>
    <property type="match status" value="3"/>
</dbReference>
<feature type="domain" description="Cysteine-rich interdomain region 1 gamma" evidence="7">
    <location>
        <begin position="2259"/>
        <end position="2314"/>
    </location>
</feature>
<feature type="compositionally biased region" description="Polar residues" evidence="2">
    <location>
        <begin position="2034"/>
        <end position="2049"/>
    </location>
</feature>
<dbReference type="Pfam" id="PF05424">
    <property type="entry name" value="Duffy_binding"/>
    <property type="match status" value="4"/>
</dbReference>
<keyword evidence="3" id="KW-0812">Transmembrane</keyword>
<feature type="domain" description="Duffy-binding-like" evidence="9">
    <location>
        <begin position="2065"/>
        <end position="2214"/>
    </location>
</feature>
<feature type="region of interest" description="Disordered" evidence="2">
    <location>
        <begin position="2502"/>
        <end position="2573"/>
    </location>
</feature>
<evidence type="ECO:0008006" key="12">
    <source>
        <dbReference type="Google" id="ProtNLM"/>
    </source>
</evidence>
<sequence>MAPGPRGGEDIDERSAKEVLDEFGQQVYKEVKKEAAGRGKDLQGVLSKAIFKDGNKLERPKENACLFDHNKDTNVTSGFGKENPCYGRQGVRFSDTKGAECYSYEIKSNNSTIGFCAPYRRLHLCVQNLEHINPEKITNTHNLLVDVLLAAKYEGQSITRDYPKYRATYGDSPSEMCTMLARSFADIGDIVRGRDLYRGGGRGRDQLESKLKEIFEKIYKDLTKNGAKDRYKDTTNYYELREDWWALNRDQVWKAITCEAGGDKYFRKTCSTGTATYEKCRCNNDDVPTYFDYVPQYLRWFEEWAEDFCRKKKKYVDIVKTYCRGVYNKEPRYCSRNGYDCEQTINKIGKLVIGKGCINCLYACNPYVDWINNQKEQFDKQKKKYDEEIKKYTKVASSSSRQRLAATTTNYDGYESKFYNILKERDYGTVGKFLEKLSNEDVCKRVDDKEGGTIHFENVNSSSASGGGASGARGKGSSGGGSASDTSGTNDASQGTFYRSDYCQRCPPCGVERKDGEWKDKKEDGKCNIKLYKPRDDATPTNITILKSGEKQKEIENKLKEFCQAQNRSDGSSSVDVGGGGAGGAGGKNSNNQELYEEWKCYEFKQLTNDGQDGVEDKVYEKDVRTGGGLCILPNKKHDSGNNSSNEPEEFQKTFNPFFYYWVAHMLKDSIHWKKKLERCLQNGNRIKCGNQKCKGDCVCFQKWVNRKRTEWGKIKEQFSKQKDIKNETGMDPIVTLKWNLKLQFLNENTEQDKENNVNAEEAKEIQHLRKMLEEEENQEAGADGSGTGVVSGTGKKTLMDKLIDYEEDEADLCLEIHDEEEEEKEKGDGNECIEEGENFRYNPCATPSGNYRALANEAAHQIHELAKLQLTSRGRRKALKANASKGTYKDGFNGNKLDKGNICNIDKNHSNATGESKNPCHGKDKDHQRFNVGTPWKGGKFVNPKYPEAYMPPRRQHMCTSNLENLDVDSVIKNDKASHSLLGDVLLAANKQAEDIKKKYKEKKNKNGLKDDHATACRAIRYSFADLADIIRGRDMWDKENGMKHLQDHLIDVFKNIKEKHDGIKDNPKYTGDESKKPAYKQLREDWWEANRYQVWEAMQCALKSHNIPCRMTPDDYIPQRLRWMTEWAEWYCKEQSRLYGELQTACKVCKEKNTNCFNNSSECGTCKKACDKYTNFVNIWKPQWRKISDKYQFLYLQAQTTSTNAGGTVIGDVSDQQMVEFFKELQKTIRSSSSKRPKRSTDGTNTDPIFTSPYFTAAGYIHQEMGPNVGCNTQTEFCDKKNGSGGKVNNNEKYAFKEPPDGYGDACTCDTRNKPPETAPKKEKSACAIVEEIYRTSNNIKQAINSCYRKNYNGWTCDPGDFENGNSGACMPPRRKSLCIHSLEHFSGTSQNELKEAFIKCAAAETCLLWKNYKEHKEKEQKIGATSVDPDNELKNGNIPEDFKRQMFYTYGDYRDLCLGTDISSKKDTSKGVGKVKDNIHTIFKDSGKTDYEKRKNWWKTIENDVWDGMLCGLSHASGNENNAETIKNNNTYANVKFSGNNSTTLEEFAQTPQFLRWFIEWGDDFCKQRELKLKELEEKCTKVDCRKKGEDYKKIQNDCSQQCTKYQTWLTKWKDNYNKQSQKYFNIKKNDEYKNIPEVQISTSAYEYLNKSLKKLCPDGSCSCMEQRSQQHNEDSSDALETHNSRMPASLDYPPEGYTNKCDCKDEKELKPEAAPAGPKVEGKAACEIVKTLFNDTSKFKDVACNQKYGYPQRHWGWKCISDTTTKPGVDSATGGTNQGSICVPPRRRRLYVGKLEQWATNMEATQTSGKESSQSDKLRTAFIQSAAVETFFLWHKYKVDKQKEIAEKKKRQQENGELDLFSRSTAGMQALPAAAAQLQPLNGVTADPDDPQTQLASGKIPPAFLRQMFYTLGDYRDILFSNTDIVVEALSSSEKEKMKEIENKIQEHINSGSSSPPRGEKITPKEWWQKNGEHIWNGMICALTYKEDTEKDKPPKEDESLKEALFGKDGKKPKKPQYQYTNVKLEDTSDTQARSGSSTTSQTTHLSKFVLRPPYFRYLEEWGETFCRERKKRLEKIKEDCKVDDDGTKQYSGDGEDCNEILNENPGTFKDLGSSCPKSCSSYRKWIERKGKEFEEQSSAYDKQKSAYNEQKTKYEEESGGGVNGFCEKLKKDAAEFLERLKDGPCSKKDSESGKDEIKFDKPHVTFKHTNLCDPCSKFTVNCNRNDHCDNSKGDECRNKNSITANDIERMGKPTEDIGMVVSDDNPNGVEDDLDECVLGDCHGAGIFEGIRKDVWTCGNVCGYNVCKPVKVNGETFEGKPNGENQIIIIRALFKRWLEYFVQDYNKIKKKLKPCMNNSDGSTCINDYDKTYNCVDEWIKLKMAEWEKIKKHYLEKNEKGDKDLKTLVSNFFGDVQPQTDVNKAIKPCGSLTKFEKSCGLYGTDNSQNGNNNDLVLCMLKNLEKQIQECKKKHGEKSVQTCNETLTHPLDVQDEDEFLEETEDVKAPNICPAQPPQPEKEEGGCNPATTAEETATPATSDETNLPKPAKEKPEEEDTSHVQHPPLAPSDESILHTTIPFGVALALGSIAFLFLKLFQQFWGHLRR</sequence>
<evidence type="ECO:0000313" key="10">
    <source>
        <dbReference type="EMBL" id="ETW32595.1"/>
    </source>
</evidence>
<dbReference type="Pfam" id="PF18562">
    <property type="entry name" value="CIDR1_gamma"/>
    <property type="match status" value="1"/>
</dbReference>
<feature type="domain" description="Duffy-binding-like" evidence="9">
    <location>
        <begin position="303"/>
        <end position="460"/>
    </location>
</feature>
<dbReference type="Proteomes" id="UP000030708">
    <property type="component" value="Unassembled WGS sequence"/>
</dbReference>
<dbReference type="GO" id="GO:0016020">
    <property type="term" value="C:membrane"/>
    <property type="evidence" value="ECO:0007669"/>
    <property type="project" value="InterPro"/>
</dbReference>
<feature type="region of interest" description="Disordered" evidence="2">
    <location>
        <begin position="1676"/>
        <end position="1695"/>
    </location>
</feature>
<evidence type="ECO:0000256" key="2">
    <source>
        <dbReference type="SAM" id="MobiDB-lite"/>
    </source>
</evidence>
<feature type="domain" description="Duffy-antigen binding" evidence="5">
    <location>
        <begin position="950"/>
        <end position="1124"/>
    </location>
</feature>
<name>A0A024VWH7_PLAFA</name>
<feature type="domain" description="Duffy-binding-like" evidence="9">
    <location>
        <begin position="1563"/>
        <end position="1671"/>
    </location>
</feature>
<evidence type="ECO:0000313" key="11">
    <source>
        <dbReference type="Proteomes" id="UP000030708"/>
    </source>
</evidence>
<feature type="domain" description="PfEMP1 CIDRalpha1" evidence="8">
    <location>
        <begin position="541"/>
        <end position="571"/>
    </location>
</feature>
<dbReference type="InterPro" id="IPR054595">
    <property type="entry name" value="DBL_C"/>
</dbReference>
<feature type="domain" description="Duffy-antigen binding" evidence="5">
    <location>
        <begin position="114"/>
        <end position="299"/>
    </location>
</feature>
<feature type="domain" description="Duffy-antigen binding" evidence="5">
    <location>
        <begin position="1370"/>
        <end position="1559"/>
    </location>
</feature>
<reference evidence="10 11" key="2">
    <citation type="submission" date="2013-02" db="EMBL/GenBank/DDBJ databases">
        <title>The Genome Sequence of Plasmodium falciparum Tanzania (2000708).</title>
        <authorList>
            <consortium name="The Broad Institute Genome Sequencing Platform"/>
            <consortium name="The Broad Institute Genome Sequencing Center for Infectious Disease"/>
            <person name="Neafsey D."/>
            <person name="Cheeseman I."/>
            <person name="Volkman S."/>
            <person name="Adams J."/>
            <person name="Walker B."/>
            <person name="Young S.K."/>
            <person name="Zeng Q."/>
            <person name="Gargeya S."/>
            <person name="Fitzgerald M."/>
            <person name="Haas B."/>
            <person name="Abouelleil A."/>
            <person name="Alvarado L."/>
            <person name="Arachchi H.M."/>
            <person name="Berlin A.M."/>
            <person name="Chapman S.B."/>
            <person name="Dewar J."/>
            <person name="Goldberg J."/>
            <person name="Griggs A."/>
            <person name="Gujja S."/>
            <person name="Hansen M."/>
            <person name="Howarth C."/>
            <person name="Imamovic A."/>
            <person name="Larimer J."/>
            <person name="McCowan C."/>
            <person name="Murphy C."/>
            <person name="Neiman D."/>
            <person name="Pearson M."/>
            <person name="Priest M."/>
            <person name="Roberts A."/>
            <person name="Saif S."/>
            <person name="Shea T."/>
            <person name="Sisk P."/>
            <person name="Sykes S."/>
            <person name="Wortman J."/>
            <person name="Nusbaum C."/>
            <person name="Birren B."/>
        </authorList>
    </citation>
    <scope>NUCLEOTIDE SEQUENCE [LARGE SCALE GENOMIC DNA]</scope>
    <source>
        <strain evidence="11">Tanzania (2000708)</strain>
    </source>
</reference>
<dbReference type="InterPro" id="IPR004258">
    <property type="entry name" value="DBL"/>
</dbReference>
<dbReference type="EMBL" id="KI927225">
    <property type="protein sequence ID" value="ETW32595.1"/>
    <property type="molecule type" value="Genomic_DNA"/>
</dbReference>
<dbReference type="Pfam" id="PF03011">
    <property type="entry name" value="PFEMP"/>
    <property type="match status" value="2"/>
</dbReference>
<dbReference type="InterPro" id="IPR042202">
    <property type="entry name" value="Duffy-ag-bd_sf"/>
</dbReference>
<feature type="coiled-coil region" evidence="1">
    <location>
        <begin position="743"/>
        <end position="779"/>
    </location>
</feature>
<dbReference type="GO" id="GO:0046789">
    <property type="term" value="F:host cell surface receptor binding"/>
    <property type="evidence" value="ECO:0007669"/>
    <property type="project" value="InterPro"/>
</dbReference>
<evidence type="ECO:0000256" key="3">
    <source>
        <dbReference type="SAM" id="Phobius"/>
    </source>
</evidence>
<feature type="region of interest" description="Disordered" evidence="2">
    <location>
        <begin position="1992"/>
        <end position="2049"/>
    </location>
</feature>
<feature type="domain" description="Duffy-binding-like" evidence="4">
    <location>
        <begin position="2337"/>
        <end position="2480"/>
    </location>
</feature>
<dbReference type="FunFam" id="1.20.1310.20:FF:000001">
    <property type="entry name" value="Erythrocyte membrane protein 1, PfEMP1"/>
    <property type="match status" value="1"/>
</dbReference>
<accession>A0A024VWH7</accession>
<gene>
    <name evidence="10" type="ORF">PFTANZ_06682</name>
</gene>
<evidence type="ECO:0000259" key="7">
    <source>
        <dbReference type="Pfam" id="PF18562"/>
    </source>
</evidence>
<feature type="compositionally biased region" description="Basic and acidic residues" evidence="2">
    <location>
        <begin position="1992"/>
        <end position="2014"/>
    </location>
</feature>
<keyword evidence="3" id="KW-0472">Membrane</keyword>
<feature type="transmembrane region" description="Helical" evidence="3">
    <location>
        <begin position="2581"/>
        <end position="2600"/>
    </location>
</feature>
<feature type="region of interest" description="Disordered" evidence="2">
    <location>
        <begin position="454"/>
        <end position="492"/>
    </location>
</feature>
<feature type="region of interest" description="Disordered" evidence="2">
    <location>
        <begin position="910"/>
        <end position="937"/>
    </location>
</feature>
<feature type="compositionally biased region" description="Basic and acidic residues" evidence="2">
    <location>
        <begin position="1676"/>
        <end position="1687"/>
    </location>
</feature>
<dbReference type="InterPro" id="IPR049158">
    <property type="entry name" value="PfEMP1_CIDRalpha1_dom"/>
</dbReference>
<feature type="domain" description="Plasmodium falciparum erythrocyte membrane protein-1 N-terminal segment" evidence="6">
    <location>
        <begin position="15"/>
        <end position="49"/>
    </location>
</feature>
<dbReference type="Gene3D" id="1.20.1310.20">
    <property type="entry name" value="Duffy-antigen binding domain"/>
    <property type="match status" value="4"/>
</dbReference>
<evidence type="ECO:0000256" key="1">
    <source>
        <dbReference type="SAM" id="Coils"/>
    </source>
</evidence>
<dbReference type="FunFam" id="1.20.58.1930:FF:000001">
    <property type="entry name" value="Erythrocyte membrane protein 1, PfEMP1"/>
    <property type="match status" value="1"/>
</dbReference>
<feature type="domain" description="Duffy-binding-like" evidence="4">
    <location>
        <begin position="658"/>
        <end position="821"/>
    </location>
</feature>
<feature type="coiled-coil region" evidence="1">
    <location>
        <begin position="2456"/>
        <end position="2483"/>
    </location>
</feature>
<dbReference type="InterPro" id="IPR029210">
    <property type="entry name" value="PfEMP1_NTS"/>
</dbReference>
<keyword evidence="1" id="KW-0175">Coiled coil</keyword>
<dbReference type="OrthoDB" id="379185at2759"/>
<keyword evidence="3" id="KW-1133">Transmembrane helix</keyword>